<sequence length="90" mass="10372">MNVMDFPTYRKNTQGSERDDLIEIIDELIQIIIELQFNSSTQSDEKGSKDIREFALSLAVKILNDSELNKSAPFLVDKMVMLLIKESRYS</sequence>
<organism evidence="1 2">
    <name type="scientific">Ewingella americana (strain ATCC 33852 / DSM 4580 / CCUG 14506 / JCM 5911 / LMG 7869 / NCTC 12157 / CDC 1468-78)</name>
    <dbReference type="NCBI Taxonomy" id="910964"/>
    <lineage>
        <taxon>Bacteria</taxon>
        <taxon>Pseudomonadati</taxon>
        <taxon>Pseudomonadota</taxon>
        <taxon>Gammaproteobacteria</taxon>
        <taxon>Enterobacterales</taxon>
        <taxon>Yersiniaceae</taxon>
        <taxon>Ewingella</taxon>
    </lineage>
</organism>
<dbReference type="AlphaFoldDB" id="A0A085GMS7"/>
<keyword evidence="2" id="KW-1185">Reference proteome</keyword>
<dbReference type="OrthoDB" id="6547389at2"/>
<dbReference type="Proteomes" id="UP000028640">
    <property type="component" value="Unassembled WGS sequence"/>
</dbReference>
<accession>A0A085GMS7</accession>
<name>A0A085GMS7_EWIA3</name>
<evidence type="ECO:0000313" key="2">
    <source>
        <dbReference type="Proteomes" id="UP000028640"/>
    </source>
</evidence>
<comment type="caution">
    <text evidence="1">The sequence shown here is derived from an EMBL/GenBank/DDBJ whole genome shotgun (WGS) entry which is preliminary data.</text>
</comment>
<dbReference type="EMBL" id="JMPJ01000022">
    <property type="protein sequence ID" value="KFC85022.1"/>
    <property type="molecule type" value="Genomic_DNA"/>
</dbReference>
<dbReference type="RefSeq" id="WP_128124581.1">
    <property type="nucleotide sequence ID" value="NZ_JMPJ01000022.1"/>
</dbReference>
<reference evidence="1 2" key="1">
    <citation type="submission" date="2014-05" db="EMBL/GenBank/DDBJ databases">
        <title>ATOL: Assembling a taxonomically balanced genome-scale reconstruction of the evolutionary history of the Enterobacteriaceae.</title>
        <authorList>
            <person name="Plunkett G.III."/>
            <person name="Neeno-Eckwall E.C."/>
            <person name="Glasner J.D."/>
            <person name="Perna N.T."/>
        </authorList>
    </citation>
    <scope>NUCLEOTIDE SEQUENCE [LARGE SCALE GENOMIC DNA]</scope>
    <source>
        <strain evidence="1 2">ATCC 33852</strain>
    </source>
</reference>
<protein>
    <submittedName>
        <fullName evidence="1">Uncharacterized protein</fullName>
    </submittedName>
</protein>
<dbReference type="STRING" id="910964.GEAM_0550"/>
<proteinExistence type="predicted"/>
<evidence type="ECO:0000313" key="1">
    <source>
        <dbReference type="EMBL" id="KFC85022.1"/>
    </source>
</evidence>
<dbReference type="GeneID" id="78378894"/>
<gene>
    <name evidence="1" type="ORF">GEAM_0550</name>
</gene>